<reference evidence="1" key="1">
    <citation type="journal article" date="2014" name="Front. Microbiol.">
        <title>High frequency of phylogenetically diverse reductive dehalogenase-homologous genes in deep subseafloor sedimentary metagenomes.</title>
        <authorList>
            <person name="Kawai M."/>
            <person name="Futagami T."/>
            <person name="Toyoda A."/>
            <person name="Takaki Y."/>
            <person name="Nishi S."/>
            <person name="Hori S."/>
            <person name="Arai W."/>
            <person name="Tsubouchi T."/>
            <person name="Morono Y."/>
            <person name="Uchiyama I."/>
            <person name="Ito T."/>
            <person name="Fujiyama A."/>
            <person name="Inagaki F."/>
            <person name="Takami H."/>
        </authorList>
    </citation>
    <scope>NUCLEOTIDE SEQUENCE</scope>
    <source>
        <strain evidence="1">Expedition CK06-06</strain>
    </source>
</reference>
<protein>
    <submittedName>
        <fullName evidence="1">Uncharacterized protein</fullName>
    </submittedName>
</protein>
<organism evidence="1">
    <name type="scientific">marine sediment metagenome</name>
    <dbReference type="NCBI Taxonomy" id="412755"/>
    <lineage>
        <taxon>unclassified sequences</taxon>
        <taxon>metagenomes</taxon>
        <taxon>ecological metagenomes</taxon>
    </lineage>
</organism>
<feature type="non-terminal residue" evidence="1">
    <location>
        <position position="1"/>
    </location>
</feature>
<gene>
    <name evidence="1" type="ORF">S12H4_58797</name>
</gene>
<evidence type="ECO:0000313" key="1">
    <source>
        <dbReference type="EMBL" id="GAJ21639.1"/>
    </source>
</evidence>
<sequence>IEDDHIFSPRDKVWYCLECYDVLEKSYLKEIEALKRLN</sequence>
<accession>X1UVZ1</accession>
<name>X1UVZ1_9ZZZZ</name>
<dbReference type="AlphaFoldDB" id="X1UVZ1"/>
<comment type="caution">
    <text evidence="1">The sequence shown here is derived from an EMBL/GenBank/DDBJ whole genome shotgun (WGS) entry which is preliminary data.</text>
</comment>
<proteinExistence type="predicted"/>
<dbReference type="EMBL" id="BARW01038275">
    <property type="protein sequence ID" value="GAJ21639.1"/>
    <property type="molecule type" value="Genomic_DNA"/>
</dbReference>